<protein>
    <submittedName>
        <fullName evidence="8">DASS family sodium-coupled anion symporter</fullName>
    </submittedName>
</protein>
<dbReference type="PANTHER" id="PTHR10283">
    <property type="entry name" value="SOLUTE CARRIER FAMILY 13 MEMBER"/>
    <property type="match status" value="1"/>
</dbReference>
<feature type="transmembrane region" description="Helical" evidence="6">
    <location>
        <begin position="185"/>
        <end position="211"/>
    </location>
</feature>
<dbReference type="GO" id="GO:0005886">
    <property type="term" value="C:plasma membrane"/>
    <property type="evidence" value="ECO:0007669"/>
    <property type="project" value="TreeGrafter"/>
</dbReference>
<feature type="transmembrane region" description="Helical" evidence="6">
    <location>
        <begin position="265"/>
        <end position="284"/>
    </location>
</feature>
<accession>A0A7M2WZE7</accession>
<organism evidence="8 9">
    <name type="scientific">Humisphaera borealis</name>
    <dbReference type="NCBI Taxonomy" id="2807512"/>
    <lineage>
        <taxon>Bacteria</taxon>
        <taxon>Pseudomonadati</taxon>
        <taxon>Planctomycetota</taxon>
        <taxon>Phycisphaerae</taxon>
        <taxon>Tepidisphaerales</taxon>
        <taxon>Tepidisphaeraceae</taxon>
        <taxon>Humisphaera</taxon>
    </lineage>
</organism>
<keyword evidence="9" id="KW-1185">Reference proteome</keyword>
<keyword evidence="4 6" id="KW-1133">Transmembrane helix</keyword>
<feature type="transmembrane region" description="Helical" evidence="6">
    <location>
        <begin position="432"/>
        <end position="454"/>
    </location>
</feature>
<feature type="transmembrane region" description="Helical" evidence="6">
    <location>
        <begin position="386"/>
        <end position="412"/>
    </location>
</feature>
<dbReference type="GO" id="GO:0005315">
    <property type="term" value="F:phosphate transmembrane transporter activity"/>
    <property type="evidence" value="ECO:0007669"/>
    <property type="project" value="TreeGrafter"/>
</dbReference>
<proteinExistence type="predicted"/>
<evidence type="ECO:0000256" key="5">
    <source>
        <dbReference type="ARBA" id="ARBA00023136"/>
    </source>
</evidence>
<keyword evidence="5 6" id="KW-0472">Membrane</keyword>
<dbReference type="NCBIfam" id="TIGR00785">
    <property type="entry name" value="dass"/>
    <property type="match status" value="1"/>
</dbReference>
<evidence type="ECO:0000313" key="8">
    <source>
        <dbReference type="EMBL" id="QOV90878.1"/>
    </source>
</evidence>
<dbReference type="Pfam" id="PF03600">
    <property type="entry name" value="CitMHS"/>
    <property type="match status" value="1"/>
</dbReference>
<dbReference type="AlphaFoldDB" id="A0A7M2WZE7"/>
<sequence>MADESDEPRPRFTRPTPGRWAALAALLASIALPLLLIDDPRHARATAIAGACLVLWMSEIVPLFATTLLLLAATPLLLGPLDPAAFSLGRVMGWGANPVMALFFGGFTLSLAASKCGLDRSVAALMVHCSRGSQRGLLAAVMIGTALMSMWMSNIAAGAMMIVTLRPLFPLGAATSGELARFRQAVLLGVAFAANFGGMATPIGSGPNLIAIGAVRGIFAIDFAHWIAFALPLTMFMVAVSWVLLVRLHGVSGPMHAVIIDAPPLGNRGRAVMVLLLFTIAAWLTEPLHHVPSGVIAIALAGTLFAVRLLEPADLKRIEWDTLMLIAGGLSLGELLDKSGIAHTMAGSLHGSAMPDAWLLLGFIVACALISAVASNTAASAMLIQIGLGISPTASFAVLVALAASMGVPFVISTPPNAIAYNQGGLRPRDLMIPGFILMAVGCALLALTGRFALRTAGVP</sequence>
<feature type="transmembrane region" description="Helical" evidence="6">
    <location>
        <begin position="98"/>
        <end position="118"/>
    </location>
</feature>
<feature type="transmembrane region" description="Helical" evidence="6">
    <location>
        <begin position="223"/>
        <end position="245"/>
    </location>
</feature>
<keyword evidence="2" id="KW-0813">Transport</keyword>
<name>A0A7M2WZE7_9BACT</name>
<gene>
    <name evidence="8" type="ORF">IPV69_05825</name>
</gene>
<evidence type="ECO:0000256" key="3">
    <source>
        <dbReference type="ARBA" id="ARBA00022692"/>
    </source>
</evidence>
<evidence type="ECO:0000259" key="7">
    <source>
        <dbReference type="Pfam" id="PF03600"/>
    </source>
</evidence>
<dbReference type="InterPro" id="IPR004680">
    <property type="entry name" value="Cit_transptr-like_dom"/>
</dbReference>
<dbReference type="InterPro" id="IPR001898">
    <property type="entry name" value="SLC13A/DASS"/>
</dbReference>
<feature type="transmembrane region" description="Helical" evidence="6">
    <location>
        <begin position="291"/>
        <end position="310"/>
    </location>
</feature>
<feature type="transmembrane region" description="Helical" evidence="6">
    <location>
        <begin position="49"/>
        <end position="78"/>
    </location>
</feature>
<reference evidence="8 9" key="1">
    <citation type="submission" date="2020-10" db="EMBL/GenBank/DDBJ databases">
        <title>Wide distribution of Phycisphaera-like planctomycetes from WD2101 soil group in peatlands and genome analysis of the first cultivated representative.</title>
        <authorList>
            <person name="Dedysh S.N."/>
            <person name="Beletsky A.V."/>
            <person name="Ivanova A."/>
            <person name="Kulichevskaya I.S."/>
            <person name="Suzina N.E."/>
            <person name="Philippov D.A."/>
            <person name="Rakitin A.L."/>
            <person name="Mardanov A.V."/>
            <person name="Ravin N.V."/>
        </authorList>
    </citation>
    <scope>NUCLEOTIDE SEQUENCE [LARGE SCALE GENOMIC DNA]</scope>
    <source>
        <strain evidence="8 9">M1803</strain>
    </source>
</reference>
<evidence type="ECO:0000256" key="1">
    <source>
        <dbReference type="ARBA" id="ARBA00004141"/>
    </source>
</evidence>
<keyword evidence="3 6" id="KW-0812">Transmembrane</keyword>
<feature type="domain" description="Citrate transporter-like" evidence="7">
    <location>
        <begin position="53"/>
        <end position="397"/>
    </location>
</feature>
<evidence type="ECO:0000256" key="6">
    <source>
        <dbReference type="SAM" id="Phobius"/>
    </source>
</evidence>
<feature type="transmembrane region" description="Helical" evidence="6">
    <location>
        <begin position="357"/>
        <end position="374"/>
    </location>
</feature>
<dbReference type="KEGG" id="hbs:IPV69_05825"/>
<dbReference type="PANTHER" id="PTHR10283:SF92">
    <property type="entry name" value="LOW-AFFINITY PHOSPHATE TRANSPORTER PHO91"/>
    <property type="match status" value="1"/>
</dbReference>
<comment type="subcellular location">
    <subcellularLocation>
        <location evidence="1">Membrane</location>
        <topology evidence="1">Multi-pass membrane protein</topology>
    </subcellularLocation>
</comment>
<feature type="transmembrane region" description="Helical" evidence="6">
    <location>
        <begin position="138"/>
        <end position="165"/>
    </location>
</feature>
<dbReference type="RefSeq" id="WP_206293982.1">
    <property type="nucleotide sequence ID" value="NZ_CP063458.1"/>
</dbReference>
<evidence type="ECO:0000313" key="9">
    <source>
        <dbReference type="Proteomes" id="UP000593765"/>
    </source>
</evidence>
<evidence type="ECO:0000256" key="4">
    <source>
        <dbReference type="ARBA" id="ARBA00022989"/>
    </source>
</evidence>
<feature type="transmembrane region" description="Helical" evidence="6">
    <location>
        <begin position="20"/>
        <end position="37"/>
    </location>
</feature>
<dbReference type="Proteomes" id="UP000593765">
    <property type="component" value="Chromosome"/>
</dbReference>
<evidence type="ECO:0000256" key="2">
    <source>
        <dbReference type="ARBA" id="ARBA00022448"/>
    </source>
</evidence>
<dbReference type="EMBL" id="CP063458">
    <property type="protein sequence ID" value="QOV90878.1"/>
    <property type="molecule type" value="Genomic_DNA"/>
</dbReference>